<dbReference type="SUPFAM" id="SSF49503">
    <property type="entry name" value="Cupredoxins"/>
    <property type="match status" value="1"/>
</dbReference>
<evidence type="ECO:0000256" key="1">
    <source>
        <dbReference type="ARBA" id="ARBA00004651"/>
    </source>
</evidence>
<dbReference type="PATRIC" id="fig|1038922.3.peg.633"/>
<dbReference type="PANTHER" id="PTHR22888">
    <property type="entry name" value="CYTOCHROME C OXIDASE, SUBUNIT II"/>
    <property type="match status" value="1"/>
</dbReference>
<evidence type="ECO:0000256" key="9">
    <source>
        <dbReference type="ARBA" id="ARBA00022989"/>
    </source>
</evidence>
<evidence type="ECO:0000259" key="16">
    <source>
        <dbReference type="PROSITE" id="PS50857"/>
    </source>
</evidence>
<dbReference type="eggNOG" id="COG1622">
    <property type="taxonomic scope" value="Bacteria"/>
</dbReference>
<proteinExistence type="inferred from homology"/>
<evidence type="ECO:0000256" key="11">
    <source>
        <dbReference type="ARBA" id="ARBA00023136"/>
    </source>
</evidence>
<sequence length="311" mass="34687">MRTRLPDYLTRTLLIAAVLLLGGCDMVLFNPKGQVGLDQRNLIILSTLLMLLVVVPVIVMALVFSVKYRASNEKARYTPEWAHSRKIETVVWGVPLLIIIVLGVVTWKSTHALDPYRPLDSDVKPLVVQVIATDWKWLFIYPELGIASVNELAMPLDTPVNFRVTSDGAMTSFFIPALGGQIYAMAGMQTQLHLIANEAGEYRGIAANYNGPGFSDMHFKTLATDAAGFDKWVAGVRAGQARLDKDSYARLARPTFNHPVEHYASIQPDLFQSIIDKYEGMNRSREVEHRMEHMQGRIESSVGTGQQVSKE</sequence>
<keyword evidence="4 14" id="KW-1003">Cell membrane</keyword>
<dbReference type="AlphaFoldDB" id="J2Y9J0"/>
<dbReference type="PIRSF" id="PIRSF000292">
    <property type="entry name" value="Ubi_od_II"/>
    <property type="match status" value="1"/>
</dbReference>
<dbReference type="HOGENOM" id="CLU_036876_6_1_6"/>
<dbReference type="GO" id="GO:0005886">
    <property type="term" value="C:plasma membrane"/>
    <property type="evidence" value="ECO:0007669"/>
    <property type="project" value="UniProtKB-SubCell"/>
</dbReference>
<dbReference type="EMBL" id="AGBM01000001">
    <property type="protein sequence ID" value="EJL03524.1"/>
    <property type="molecule type" value="Genomic_DNA"/>
</dbReference>
<keyword evidence="7" id="KW-0732">Signal</keyword>
<dbReference type="Proteomes" id="UP000007289">
    <property type="component" value="Chromosome"/>
</dbReference>
<evidence type="ECO:0000256" key="7">
    <source>
        <dbReference type="ARBA" id="ARBA00022729"/>
    </source>
</evidence>
<dbReference type="PROSITE" id="PS51257">
    <property type="entry name" value="PROKAR_LIPOPROTEIN"/>
    <property type="match status" value="1"/>
</dbReference>
<dbReference type="InterPro" id="IPR045187">
    <property type="entry name" value="CcO_II"/>
</dbReference>
<organism evidence="18">
    <name type="scientific">Pseudomonas fluorescens (strain Q2-87)</name>
    <dbReference type="NCBI Taxonomy" id="1038922"/>
    <lineage>
        <taxon>Bacteria</taxon>
        <taxon>Pseudomonadati</taxon>
        <taxon>Pseudomonadota</taxon>
        <taxon>Gammaproteobacteria</taxon>
        <taxon>Pseudomonadales</taxon>
        <taxon>Pseudomonadaceae</taxon>
        <taxon>Pseudomonas</taxon>
    </lineage>
</organism>
<feature type="transmembrane region" description="Helical" evidence="15">
    <location>
        <begin position="87"/>
        <end position="107"/>
    </location>
</feature>
<dbReference type="PANTHER" id="PTHR22888:SF18">
    <property type="entry name" value="CYTOCHROME BO(3) UBIQUINOL OXIDASE SUBUNIT 2"/>
    <property type="match status" value="1"/>
</dbReference>
<evidence type="ECO:0000256" key="13">
    <source>
        <dbReference type="ARBA" id="ARBA00023288"/>
    </source>
</evidence>
<feature type="domain" description="Cytochrome oxidase subunit II copper A binding" evidence="16">
    <location>
        <begin position="123"/>
        <end position="235"/>
    </location>
</feature>
<dbReference type="InterPro" id="IPR034227">
    <property type="entry name" value="CuRO_UO_II"/>
</dbReference>
<dbReference type="GO" id="GO:0042773">
    <property type="term" value="P:ATP synthesis coupled electron transport"/>
    <property type="evidence" value="ECO:0007669"/>
    <property type="project" value="TreeGrafter"/>
</dbReference>
<dbReference type="GO" id="GO:0005507">
    <property type="term" value="F:copper ion binding"/>
    <property type="evidence" value="ECO:0007669"/>
    <property type="project" value="InterPro"/>
</dbReference>
<keyword evidence="12" id="KW-0564">Palmitate</keyword>
<name>J2Y9J0_PSEFQ</name>
<dbReference type="InterPro" id="IPR008972">
    <property type="entry name" value="Cupredoxin"/>
</dbReference>
<dbReference type="CDD" id="cd04212">
    <property type="entry name" value="CuRO_UO_II"/>
    <property type="match status" value="1"/>
</dbReference>
<protein>
    <recommendedName>
        <fullName evidence="14">Ubiquinol oxidase subunit 2</fullName>
    </recommendedName>
</protein>
<feature type="domain" description="Cytochrome oxidase subunit II transmembrane region profile" evidence="17">
    <location>
        <begin position="20"/>
        <end position="117"/>
    </location>
</feature>
<evidence type="ECO:0000256" key="3">
    <source>
        <dbReference type="ARBA" id="ARBA00022448"/>
    </source>
</evidence>
<keyword evidence="5 14" id="KW-0679">Respiratory chain</keyword>
<feature type="transmembrane region" description="Helical" evidence="15">
    <location>
        <begin position="12"/>
        <end position="30"/>
    </location>
</feature>
<evidence type="ECO:0000256" key="10">
    <source>
        <dbReference type="ARBA" id="ARBA00023002"/>
    </source>
</evidence>
<evidence type="ECO:0000256" key="8">
    <source>
        <dbReference type="ARBA" id="ARBA00022982"/>
    </source>
</evidence>
<dbReference type="GO" id="GO:0004129">
    <property type="term" value="F:cytochrome-c oxidase activity"/>
    <property type="evidence" value="ECO:0007669"/>
    <property type="project" value="UniProtKB-UniRule"/>
</dbReference>
<reference evidence="18" key="1">
    <citation type="journal article" date="2012" name="PLoS Genet.">
        <title>Comparative Genomics of Plant-Associated Pseudomonas spp.: Insights into Diversity and Inheritance of Traits Involved in Multitrophic Interactions.</title>
        <authorList>
            <person name="Loper J.E."/>
            <person name="Hassan K.A."/>
            <person name="Mavrodi D.V."/>
            <person name="Davis E.W.II."/>
            <person name="Lim C.K."/>
            <person name="Shaffer B.T."/>
            <person name="Elbourne L.D."/>
            <person name="Stockwell V.O."/>
            <person name="Hartney S.L."/>
            <person name="Breakwell K."/>
            <person name="Henkels M.D."/>
            <person name="Tetu S.G."/>
            <person name="Rangel L.I."/>
            <person name="Kidarsa T.A."/>
            <person name="Wilson N.L."/>
            <person name="van de Mortel J.E."/>
            <person name="Song C."/>
            <person name="Blumhagen R."/>
            <person name="Radune D."/>
            <person name="Hostetler J.B."/>
            <person name="Brinkac L.M."/>
            <person name="Durkin A.S."/>
            <person name="Kluepfel D.A."/>
            <person name="Wechter W.P."/>
            <person name="Anderson A.J."/>
            <person name="Kim Y.C."/>
            <person name="Pierson L.S.III."/>
            <person name="Pierson E.A."/>
            <person name="Lindow S.E."/>
            <person name="Kobayashi D.Y."/>
            <person name="Raaijmakers J.M."/>
            <person name="Weller D.M."/>
            <person name="Thomashow L.S."/>
            <person name="Allen A.E."/>
            <person name="Paulsen I.T."/>
        </authorList>
    </citation>
    <scope>NUCLEOTIDE SEQUENCE [LARGE SCALE GENOMIC DNA]</scope>
    <source>
        <strain evidence="18">Q2-87</strain>
    </source>
</reference>
<dbReference type="Pfam" id="PF00116">
    <property type="entry name" value="COX2"/>
    <property type="match status" value="1"/>
</dbReference>
<keyword evidence="9 15" id="KW-1133">Transmembrane helix</keyword>
<dbReference type="Pfam" id="PF06481">
    <property type="entry name" value="COX_ARM"/>
    <property type="match status" value="1"/>
</dbReference>
<accession>J2Y9J0</accession>
<dbReference type="InterPro" id="IPR011759">
    <property type="entry name" value="Cyt_c_oxidase_su2_TM_dom"/>
</dbReference>
<dbReference type="NCBIfam" id="TIGR01433">
    <property type="entry name" value="CyoA"/>
    <property type="match status" value="1"/>
</dbReference>
<dbReference type="Gene3D" id="2.60.40.420">
    <property type="entry name" value="Cupredoxins - blue copper proteins"/>
    <property type="match status" value="1"/>
</dbReference>
<keyword evidence="10 14" id="KW-0560">Oxidoreductase</keyword>
<comment type="similarity">
    <text evidence="2 14">Belongs to the cytochrome c oxidase subunit 2 family.</text>
</comment>
<comment type="subcellular location">
    <subcellularLocation>
        <location evidence="1">Cell membrane</location>
        <topology evidence="1">Multi-pass membrane protein</topology>
    </subcellularLocation>
</comment>
<evidence type="ECO:0000313" key="18">
    <source>
        <dbReference type="EMBL" id="EJL03524.1"/>
    </source>
</evidence>
<keyword evidence="11 14" id="KW-0472">Membrane</keyword>
<evidence type="ECO:0000256" key="15">
    <source>
        <dbReference type="SAM" id="Phobius"/>
    </source>
</evidence>
<feature type="transmembrane region" description="Helical" evidence="15">
    <location>
        <begin position="42"/>
        <end position="66"/>
    </location>
</feature>
<keyword evidence="13" id="KW-0449">Lipoprotein</keyword>
<evidence type="ECO:0000256" key="6">
    <source>
        <dbReference type="ARBA" id="ARBA00022692"/>
    </source>
</evidence>
<evidence type="ECO:0000259" key="17">
    <source>
        <dbReference type="PROSITE" id="PS50999"/>
    </source>
</evidence>
<dbReference type="Gene3D" id="1.10.287.90">
    <property type="match status" value="1"/>
</dbReference>
<dbReference type="GO" id="GO:0009486">
    <property type="term" value="F:cytochrome bo3 ubiquinol oxidase activity"/>
    <property type="evidence" value="ECO:0007669"/>
    <property type="project" value="InterPro"/>
</dbReference>
<dbReference type="GO" id="GO:0016682">
    <property type="term" value="F:oxidoreductase activity, acting on diphenols and related substances as donors, oxygen as acceptor"/>
    <property type="evidence" value="ECO:0007669"/>
    <property type="project" value="InterPro"/>
</dbReference>
<evidence type="ECO:0000256" key="5">
    <source>
        <dbReference type="ARBA" id="ARBA00022660"/>
    </source>
</evidence>
<dbReference type="PROSITE" id="PS50857">
    <property type="entry name" value="COX2_CUA"/>
    <property type="match status" value="1"/>
</dbReference>
<evidence type="ECO:0000256" key="12">
    <source>
        <dbReference type="ARBA" id="ARBA00023139"/>
    </source>
</evidence>
<keyword evidence="3 14" id="KW-0813">Transport</keyword>
<evidence type="ECO:0000256" key="2">
    <source>
        <dbReference type="ARBA" id="ARBA00007866"/>
    </source>
</evidence>
<evidence type="ECO:0000256" key="4">
    <source>
        <dbReference type="ARBA" id="ARBA00022475"/>
    </source>
</evidence>
<keyword evidence="6 15" id="KW-0812">Transmembrane</keyword>
<comment type="caution">
    <text evidence="18">The sequence shown here is derived from an EMBL/GenBank/DDBJ whole genome shotgun (WGS) entry which is preliminary data.</text>
</comment>
<dbReference type="InterPro" id="IPR002429">
    <property type="entry name" value="CcO_II-like_C"/>
</dbReference>
<dbReference type="SUPFAM" id="SSF81464">
    <property type="entry name" value="Cytochrome c oxidase subunit II-like, transmembrane region"/>
    <property type="match status" value="1"/>
</dbReference>
<keyword evidence="8 14" id="KW-0249">Electron transport</keyword>
<evidence type="ECO:0000256" key="14">
    <source>
        <dbReference type="PIRNR" id="PIRNR000292"/>
    </source>
</evidence>
<dbReference type="InterPro" id="IPR006333">
    <property type="entry name" value="Cyt_o_ubiquinol_oxidase_su2"/>
</dbReference>
<dbReference type="PROSITE" id="PS50999">
    <property type="entry name" value="COX2_TM"/>
    <property type="match status" value="1"/>
</dbReference>
<dbReference type="InterPro" id="IPR010514">
    <property type="entry name" value="COX_ARM"/>
</dbReference>
<dbReference type="InterPro" id="IPR036257">
    <property type="entry name" value="Cyt_c_oxidase_su2_TM_sf"/>
</dbReference>
<gene>
    <name evidence="18" type="primary">cyoA</name>
    <name evidence="18" type="ORF">PflQ2_4883</name>
</gene>